<evidence type="ECO:0000313" key="4">
    <source>
        <dbReference type="WBParaSite" id="HPBE_0001199901-mRNA-1"/>
    </source>
</evidence>
<reference evidence="2 3" key="1">
    <citation type="submission" date="2018-11" db="EMBL/GenBank/DDBJ databases">
        <authorList>
            <consortium name="Pathogen Informatics"/>
        </authorList>
    </citation>
    <scope>NUCLEOTIDE SEQUENCE [LARGE SCALE GENOMIC DNA]</scope>
</reference>
<dbReference type="GO" id="GO:0007220">
    <property type="term" value="P:Notch receptor processing"/>
    <property type="evidence" value="ECO:0007669"/>
    <property type="project" value="TreeGrafter"/>
</dbReference>
<dbReference type="WBParaSite" id="HPBE_0001199901-mRNA-1">
    <property type="protein sequence ID" value="HPBE_0001199901-mRNA-1"/>
    <property type="gene ID" value="HPBE_0001199901"/>
</dbReference>
<evidence type="ECO:0000313" key="3">
    <source>
        <dbReference type="Proteomes" id="UP000050761"/>
    </source>
</evidence>
<protein>
    <submittedName>
        <fullName evidence="4">KTSC domain-containing protein</fullName>
    </submittedName>
</protein>
<name>A0A183FUT7_HELPZ</name>
<reference evidence="4" key="2">
    <citation type="submission" date="2019-09" db="UniProtKB">
        <authorList>
            <consortium name="WormBaseParasite"/>
        </authorList>
    </citation>
    <scope>IDENTIFICATION</scope>
</reference>
<dbReference type="OrthoDB" id="755951at2759"/>
<accession>A0A3P8A225</accession>
<dbReference type="GO" id="GO:0016485">
    <property type="term" value="P:protein processing"/>
    <property type="evidence" value="ECO:0007669"/>
    <property type="project" value="InterPro"/>
</dbReference>
<dbReference type="PANTHER" id="PTHR21092">
    <property type="entry name" value="NICASTRIN"/>
    <property type="match status" value="1"/>
</dbReference>
<dbReference type="EMBL" id="UZAH01027318">
    <property type="protein sequence ID" value="VDO90557.1"/>
    <property type="molecule type" value="Genomic_DNA"/>
</dbReference>
<accession>A0A183FUT7</accession>
<proteinExistence type="predicted"/>
<organism evidence="3 4">
    <name type="scientific">Heligmosomoides polygyrus</name>
    <name type="common">Parasitic roundworm</name>
    <dbReference type="NCBI Taxonomy" id="6339"/>
    <lineage>
        <taxon>Eukaryota</taxon>
        <taxon>Metazoa</taxon>
        <taxon>Ecdysozoa</taxon>
        <taxon>Nematoda</taxon>
        <taxon>Chromadorea</taxon>
        <taxon>Rhabditida</taxon>
        <taxon>Rhabditina</taxon>
        <taxon>Rhabditomorpha</taxon>
        <taxon>Strongyloidea</taxon>
        <taxon>Heligmosomidae</taxon>
        <taxon>Heligmosomoides</taxon>
    </lineage>
</organism>
<evidence type="ECO:0000313" key="2">
    <source>
        <dbReference type="EMBL" id="VDO90557.1"/>
    </source>
</evidence>
<keyword evidence="3" id="KW-1185">Reference proteome</keyword>
<feature type="compositionally biased region" description="Polar residues" evidence="1">
    <location>
        <begin position="95"/>
        <end position="105"/>
    </location>
</feature>
<feature type="region of interest" description="Disordered" evidence="1">
    <location>
        <begin position="83"/>
        <end position="105"/>
    </location>
</feature>
<sequence length="105" mass="11431">MGRHYDVFERAAIASNRFVIVAFFDGESFDYIGSSDVAYDIKNGEFPRKLLSKFKAQLDPIVGSQLDGIVEVQQLGTGNGALTAHADGHQVRSGKVSQTLPDTNQ</sequence>
<dbReference type="GO" id="GO:0005886">
    <property type="term" value="C:plasma membrane"/>
    <property type="evidence" value="ECO:0007669"/>
    <property type="project" value="TreeGrafter"/>
</dbReference>
<dbReference type="InterPro" id="IPR008710">
    <property type="entry name" value="Nicastrin"/>
</dbReference>
<dbReference type="Pfam" id="PF05450">
    <property type="entry name" value="Nicastrin"/>
    <property type="match status" value="1"/>
</dbReference>
<gene>
    <name evidence="2" type="ORF">HPBE_LOCUS12000</name>
</gene>
<dbReference type="AlphaFoldDB" id="A0A183FUT7"/>
<dbReference type="PANTHER" id="PTHR21092:SF0">
    <property type="entry name" value="NICASTRIN"/>
    <property type="match status" value="1"/>
</dbReference>
<dbReference type="Proteomes" id="UP000050761">
    <property type="component" value="Unassembled WGS sequence"/>
</dbReference>
<evidence type="ECO:0000256" key="1">
    <source>
        <dbReference type="SAM" id="MobiDB-lite"/>
    </source>
</evidence>